<accession>A0A1S0TVZ2</accession>
<dbReference type="RefSeq" id="XP_003143050.1">
    <property type="nucleotide sequence ID" value="XM_003143002.1"/>
</dbReference>
<proteinExistence type="predicted"/>
<sequence>MTNNRETSQSTLPCSDHQATIMYVSYFRDRYENSTIHFIMLLCDLKSREKVKGYVLPYNSDYLRNFGKSGYQIGNNNNDCLRFPQIYLQKQEYERTARH</sequence>
<organism evidence="1">
    <name type="scientific">Loa loa</name>
    <name type="common">Eye worm</name>
    <name type="synonym">Filaria loa</name>
    <dbReference type="NCBI Taxonomy" id="7209"/>
    <lineage>
        <taxon>Eukaryota</taxon>
        <taxon>Metazoa</taxon>
        <taxon>Ecdysozoa</taxon>
        <taxon>Nematoda</taxon>
        <taxon>Chromadorea</taxon>
        <taxon>Rhabditida</taxon>
        <taxon>Spirurina</taxon>
        <taxon>Spiruromorpha</taxon>
        <taxon>Filarioidea</taxon>
        <taxon>Onchocercidae</taxon>
        <taxon>Loa</taxon>
    </lineage>
</organism>
<dbReference type="GeneID" id="9944888"/>
<dbReference type="InParanoid" id="A0A1S0TVZ2"/>
<dbReference type="KEGG" id="loa:LOAG_07471"/>
<reference evidence="1" key="1">
    <citation type="submission" date="2012-04" db="EMBL/GenBank/DDBJ databases">
        <title>The Genome Sequence of Loa loa.</title>
        <authorList>
            <consortium name="The Broad Institute Genome Sequencing Platform"/>
            <consortium name="Broad Institute Genome Sequencing Center for Infectious Disease"/>
            <person name="Nutman T.B."/>
            <person name="Fink D.L."/>
            <person name="Russ C."/>
            <person name="Young S."/>
            <person name="Zeng Q."/>
            <person name="Gargeya S."/>
            <person name="Alvarado L."/>
            <person name="Berlin A."/>
            <person name="Chapman S.B."/>
            <person name="Chen Z."/>
            <person name="Freedman E."/>
            <person name="Gellesch M."/>
            <person name="Goldberg J."/>
            <person name="Griggs A."/>
            <person name="Gujja S."/>
            <person name="Heilman E.R."/>
            <person name="Heiman D."/>
            <person name="Howarth C."/>
            <person name="Mehta T."/>
            <person name="Neiman D."/>
            <person name="Pearson M."/>
            <person name="Roberts A."/>
            <person name="Saif S."/>
            <person name="Shea T."/>
            <person name="Shenoy N."/>
            <person name="Sisk P."/>
            <person name="Stolte C."/>
            <person name="Sykes S."/>
            <person name="White J."/>
            <person name="Yandava C."/>
            <person name="Haas B."/>
            <person name="Henn M.R."/>
            <person name="Nusbaum C."/>
            <person name="Birren B."/>
        </authorList>
    </citation>
    <scope>NUCLEOTIDE SEQUENCE [LARGE SCALE GENOMIC DNA]</scope>
</reference>
<dbReference type="CTD" id="9944888"/>
<dbReference type="EMBL" id="JH712410">
    <property type="protein sequence ID" value="EFO21021.1"/>
    <property type="molecule type" value="Genomic_DNA"/>
</dbReference>
<evidence type="ECO:0000313" key="1">
    <source>
        <dbReference type="EMBL" id="EFO21021.1"/>
    </source>
</evidence>
<gene>
    <name evidence="1" type="ORF">LOAG_07471</name>
</gene>
<name>A0A1S0TVZ2_LOALO</name>
<dbReference type="AlphaFoldDB" id="A0A1S0TVZ2"/>
<protein>
    <submittedName>
        <fullName evidence="1">Uncharacterized protein</fullName>
    </submittedName>
</protein>